<reference evidence="3 4" key="1">
    <citation type="submission" date="2020-04" db="EMBL/GenBank/DDBJ databases">
        <authorList>
            <person name="Zhang R."/>
            <person name="Schippers A."/>
        </authorList>
    </citation>
    <scope>NUCLEOTIDE SEQUENCE [LARGE SCALE GENOMIC DNA]</scope>
    <source>
        <strain evidence="3 4">DSM 109850</strain>
    </source>
</reference>
<evidence type="ECO:0000256" key="1">
    <source>
        <dbReference type="ARBA" id="ARBA00007100"/>
    </source>
</evidence>
<sequence length="284" mass="32710">MKTLTEGEIRALIHLLGDDDIKTAQIARKTLIEARSQAEPFLEEARTSPDPHVRTRVYSILERLRLDELGRRFSRFCEMPSAWIDLEEGAFLIAEAGYPSLNRAHYRTMLDDMAADFRRRTDRSTMGRGRELIEAFNQYFFEDLGFAGNQDGYYDPDNSYINQVLDRRLGIPISLSAVYLLIARRLRIPVVGIGMPGHFLLQYNDSLFIDPFHKGRLLNRGECVQFLMNNGFGFHPAYLSPTPTRFMLVRMLTNLIQIYSTQDPDRADSLTGFRDMLTHSYAKV</sequence>
<dbReference type="RefSeq" id="WP_169097854.1">
    <property type="nucleotide sequence ID" value="NZ_JABBVZ010000015.1"/>
</dbReference>
<feature type="domain" description="Protein SirB1 N-terminal" evidence="2">
    <location>
        <begin position="105"/>
        <end position="252"/>
    </location>
</feature>
<proteinExistence type="inferred from homology"/>
<keyword evidence="4" id="KW-1185">Reference proteome</keyword>
<dbReference type="PANTHER" id="PTHR31350:SF21">
    <property type="entry name" value="F-BOX ONLY PROTEIN 21"/>
    <property type="match status" value="1"/>
</dbReference>
<dbReference type="EMBL" id="JABBVZ010000015">
    <property type="protein sequence ID" value="NMP21968.1"/>
    <property type="molecule type" value="Genomic_DNA"/>
</dbReference>
<name>A0A7Y0L292_9FIRM</name>
<evidence type="ECO:0000313" key="4">
    <source>
        <dbReference type="Proteomes" id="UP000533476"/>
    </source>
</evidence>
<organism evidence="3 4">
    <name type="scientific">Sulfobacillus harzensis</name>
    <dbReference type="NCBI Taxonomy" id="2729629"/>
    <lineage>
        <taxon>Bacteria</taxon>
        <taxon>Bacillati</taxon>
        <taxon>Bacillota</taxon>
        <taxon>Clostridia</taxon>
        <taxon>Eubacteriales</taxon>
        <taxon>Clostridiales Family XVII. Incertae Sedis</taxon>
        <taxon>Sulfobacillus</taxon>
    </lineage>
</organism>
<dbReference type="Pfam" id="PF13369">
    <property type="entry name" value="Transglut_core2"/>
    <property type="match status" value="1"/>
</dbReference>
<dbReference type="InterPro" id="IPR032698">
    <property type="entry name" value="SirB1_N"/>
</dbReference>
<dbReference type="Proteomes" id="UP000533476">
    <property type="component" value="Unassembled WGS sequence"/>
</dbReference>
<comment type="similarity">
    <text evidence="1">Belongs to the UPF0162 family.</text>
</comment>
<dbReference type="PANTHER" id="PTHR31350">
    <property type="entry name" value="SI:DKEY-261L7.2"/>
    <property type="match status" value="1"/>
</dbReference>
<protein>
    <recommendedName>
        <fullName evidence="2">Protein SirB1 N-terminal domain-containing protein</fullName>
    </recommendedName>
</protein>
<gene>
    <name evidence="3" type="ORF">HIJ39_06330</name>
</gene>
<evidence type="ECO:0000313" key="3">
    <source>
        <dbReference type="EMBL" id="NMP21968.1"/>
    </source>
</evidence>
<accession>A0A7Y0L292</accession>
<dbReference type="AlphaFoldDB" id="A0A7Y0L292"/>
<evidence type="ECO:0000259" key="2">
    <source>
        <dbReference type="Pfam" id="PF13369"/>
    </source>
</evidence>
<comment type="caution">
    <text evidence="3">The sequence shown here is derived from an EMBL/GenBank/DDBJ whole genome shotgun (WGS) entry which is preliminary data.</text>
</comment>